<dbReference type="Gene3D" id="2.80.10.50">
    <property type="match status" value="2"/>
</dbReference>
<feature type="domain" description="Ricin B lectin" evidence="1">
    <location>
        <begin position="12"/>
        <end position="145"/>
    </location>
</feature>
<dbReference type="RefSeq" id="WP_039698822.1">
    <property type="nucleotide sequence ID" value="NZ_SXAL01000020.1"/>
</dbReference>
<accession>A0A7X5PC94</accession>
<dbReference type="Pfam" id="PF14200">
    <property type="entry name" value="RicinB_lectin_2"/>
    <property type="match status" value="1"/>
</dbReference>
<dbReference type="PROSITE" id="PS50231">
    <property type="entry name" value="RICIN_B_LECTIN"/>
    <property type="match status" value="2"/>
</dbReference>
<dbReference type="SUPFAM" id="SSF50370">
    <property type="entry name" value="Ricin B-like lectins"/>
    <property type="match status" value="2"/>
</dbReference>
<dbReference type="InterPro" id="IPR000772">
    <property type="entry name" value="Ricin_B_lectin"/>
</dbReference>
<comment type="caution">
    <text evidence="2">The sequence shown here is derived from an EMBL/GenBank/DDBJ whole genome shotgun (WGS) entry which is preliminary data.</text>
</comment>
<name>A0A7X5PC94_CLOSG</name>
<evidence type="ECO:0000259" key="1">
    <source>
        <dbReference type="SMART" id="SM00458"/>
    </source>
</evidence>
<sequence length="294" mass="34144">MEHHSVIQNSLNDKIVTISCKANTDLFFYQVAGNGNVSLFQQTRNYLERWRIIYDSNKAAYKIKSMNIHNTNLVLTWNAPTHNISAQQDSNADNQYWLLLKDIGNNSFIIASYKNPNLVLYADTVARNLKLSTLNNSNYIKFIIEDYIISDLNNFTCKISPILASNKVVQQVAMTDLNVNLYTWNNDRNQKWTIRYNEEKAAYQFFNEILSNGVLTWIFSNGNTVRVYSNDQNNDAQYWLINPVPDTYETYTITNLRDKTKALDLYNNQTANGTAIQVFNYHGDDNQKWNIRKP</sequence>
<evidence type="ECO:0000313" key="2">
    <source>
        <dbReference type="EMBL" id="NFR63143.1"/>
    </source>
</evidence>
<dbReference type="InterPro" id="IPR035992">
    <property type="entry name" value="Ricin_B-like_lectins"/>
</dbReference>
<gene>
    <name evidence="2" type="ORF">FDF70_17095</name>
</gene>
<dbReference type="AlphaFoldDB" id="A0A7X5PC94"/>
<dbReference type="Proteomes" id="UP000486601">
    <property type="component" value="Unassembled WGS sequence"/>
</dbReference>
<organism evidence="2 3">
    <name type="scientific">Clostridium sporogenes</name>
    <dbReference type="NCBI Taxonomy" id="1509"/>
    <lineage>
        <taxon>Bacteria</taxon>
        <taxon>Bacillati</taxon>
        <taxon>Bacillota</taxon>
        <taxon>Clostridia</taxon>
        <taxon>Eubacteriales</taxon>
        <taxon>Clostridiaceae</taxon>
        <taxon>Clostridium</taxon>
    </lineage>
</organism>
<dbReference type="SMART" id="SM00458">
    <property type="entry name" value="RICIN"/>
    <property type="match status" value="2"/>
</dbReference>
<dbReference type="EMBL" id="SXCS01000011">
    <property type="protein sequence ID" value="NFR63143.1"/>
    <property type="molecule type" value="Genomic_DNA"/>
</dbReference>
<evidence type="ECO:0000313" key="3">
    <source>
        <dbReference type="Proteomes" id="UP000486601"/>
    </source>
</evidence>
<dbReference type="CDD" id="cd23496">
    <property type="entry name" value="beta-trefoil_Ricin_HA33_rpt2"/>
    <property type="match status" value="1"/>
</dbReference>
<feature type="domain" description="Ricin B lectin" evidence="1">
    <location>
        <begin position="156"/>
        <end position="292"/>
    </location>
</feature>
<protein>
    <submittedName>
        <fullName evidence="2">Hemagglutinin</fullName>
    </submittedName>
</protein>
<reference evidence="2 3" key="1">
    <citation type="submission" date="2019-04" db="EMBL/GenBank/DDBJ databases">
        <title>Genome sequencing of Clostridium botulinum Groups I-IV and Clostridium butyricum.</title>
        <authorList>
            <person name="Brunt J."/>
            <person name="Van Vliet A.H.M."/>
            <person name="Stringer S.C."/>
            <person name="Carter A.T."/>
            <person name="Peck M.W."/>
        </authorList>
    </citation>
    <scope>NUCLEOTIDE SEQUENCE [LARGE SCALE GENOMIC DNA]</scope>
    <source>
        <strain evidence="2 3">IFR 18/108</strain>
    </source>
</reference>
<proteinExistence type="predicted"/>